<organism evidence="1 2">
    <name type="scientific">Eumeta variegata</name>
    <name type="common">Bagworm moth</name>
    <name type="synonym">Eumeta japonica</name>
    <dbReference type="NCBI Taxonomy" id="151549"/>
    <lineage>
        <taxon>Eukaryota</taxon>
        <taxon>Metazoa</taxon>
        <taxon>Ecdysozoa</taxon>
        <taxon>Arthropoda</taxon>
        <taxon>Hexapoda</taxon>
        <taxon>Insecta</taxon>
        <taxon>Pterygota</taxon>
        <taxon>Neoptera</taxon>
        <taxon>Endopterygota</taxon>
        <taxon>Lepidoptera</taxon>
        <taxon>Glossata</taxon>
        <taxon>Ditrysia</taxon>
        <taxon>Tineoidea</taxon>
        <taxon>Psychidae</taxon>
        <taxon>Oiketicinae</taxon>
        <taxon>Eumeta</taxon>
    </lineage>
</organism>
<keyword evidence="2" id="KW-1185">Reference proteome</keyword>
<evidence type="ECO:0000313" key="2">
    <source>
        <dbReference type="Proteomes" id="UP000299102"/>
    </source>
</evidence>
<evidence type="ECO:0000313" key="1">
    <source>
        <dbReference type="EMBL" id="GBP31786.1"/>
    </source>
</evidence>
<reference evidence="1 2" key="1">
    <citation type="journal article" date="2019" name="Commun. Biol.">
        <title>The bagworm genome reveals a unique fibroin gene that provides high tensile strength.</title>
        <authorList>
            <person name="Kono N."/>
            <person name="Nakamura H."/>
            <person name="Ohtoshi R."/>
            <person name="Tomita M."/>
            <person name="Numata K."/>
            <person name="Arakawa K."/>
        </authorList>
    </citation>
    <scope>NUCLEOTIDE SEQUENCE [LARGE SCALE GENOMIC DNA]</scope>
</reference>
<dbReference type="Proteomes" id="UP000299102">
    <property type="component" value="Unassembled WGS sequence"/>
</dbReference>
<gene>
    <name evidence="1" type="ORF">EVAR_81552_1</name>
</gene>
<comment type="caution">
    <text evidence="1">The sequence shown here is derived from an EMBL/GenBank/DDBJ whole genome shotgun (WGS) entry which is preliminary data.</text>
</comment>
<proteinExistence type="predicted"/>
<accession>A0A4C1V0J6</accession>
<name>A0A4C1V0J6_EUMVA</name>
<protein>
    <submittedName>
        <fullName evidence="1">Uncharacterized protein</fullName>
    </submittedName>
</protein>
<dbReference type="AlphaFoldDB" id="A0A4C1V0J6"/>
<dbReference type="EMBL" id="BGZK01000251">
    <property type="protein sequence ID" value="GBP31786.1"/>
    <property type="molecule type" value="Genomic_DNA"/>
</dbReference>
<sequence>MNSSRALLVFREKTNGVARQNSLSSEDVVVRLPASLKAWSGADERAGRGFAQITFRSCPASPASFYTYLTAYGHDVSGRMSRSARVDVLMHFLNGSCPVM</sequence>